<name>A0AAW1T991_9CHLO</name>
<feature type="transmembrane region" description="Helical" evidence="1">
    <location>
        <begin position="144"/>
        <end position="167"/>
    </location>
</feature>
<proteinExistence type="predicted"/>
<reference evidence="2 3" key="1">
    <citation type="journal article" date="2024" name="Nat. Commun.">
        <title>Phylogenomics reveals the evolutionary origins of lichenization in chlorophyte algae.</title>
        <authorList>
            <person name="Puginier C."/>
            <person name="Libourel C."/>
            <person name="Otte J."/>
            <person name="Skaloud P."/>
            <person name="Haon M."/>
            <person name="Grisel S."/>
            <person name="Petersen M."/>
            <person name="Berrin J.G."/>
            <person name="Delaux P.M."/>
            <person name="Dal Grande F."/>
            <person name="Keller J."/>
        </authorList>
    </citation>
    <scope>NUCLEOTIDE SEQUENCE [LARGE SCALE GENOMIC DNA]</scope>
    <source>
        <strain evidence="2 3">SAG 2523</strain>
    </source>
</reference>
<dbReference type="Proteomes" id="UP001485043">
    <property type="component" value="Unassembled WGS sequence"/>
</dbReference>
<dbReference type="EMBL" id="JALJOV010000255">
    <property type="protein sequence ID" value="KAK9865374.1"/>
    <property type="molecule type" value="Genomic_DNA"/>
</dbReference>
<gene>
    <name evidence="2" type="ORF">WJX84_003495</name>
</gene>
<protein>
    <submittedName>
        <fullName evidence="2">Uncharacterized protein</fullName>
    </submittedName>
</protein>
<accession>A0AAW1T991</accession>
<keyword evidence="1" id="KW-0472">Membrane</keyword>
<dbReference type="AlphaFoldDB" id="A0AAW1T991"/>
<keyword evidence="3" id="KW-1185">Reference proteome</keyword>
<evidence type="ECO:0000313" key="3">
    <source>
        <dbReference type="Proteomes" id="UP001485043"/>
    </source>
</evidence>
<feature type="transmembrane region" description="Helical" evidence="1">
    <location>
        <begin position="118"/>
        <end position="138"/>
    </location>
</feature>
<keyword evidence="1" id="KW-1133">Transmembrane helix</keyword>
<keyword evidence="1" id="KW-0812">Transmembrane</keyword>
<sequence length="251" mass="27442">MSSAKTRHAAEKAYSTDLDVERAQSIIEFEFPSIHGQLFESLVSSMLSCARQLRIFSVTQAILSWQNWDQRQHASAVLGLANCLNHLAAASLIATGARRFQSIYTTSGRDIHNLLRGLLQLCTVFQELSIVAGALAILQTATAAAVWPLVTLPVAIVSVIITALRVITWHHPQVSTGAKRWAGRAQTSVLGYMAIITSRPGSAATKSPLKAGSWSDGLAQLELMDYQFRQKDQQAGSAQYIVPYKPLIRHC</sequence>
<evidence type="ECO:0000313" key="2">
    <source>
        <dbReference type="EMBL" id="KAK9865374.1"/>
    </source>
</evidence>
<evidence type="ECO:0000256" key="1">
    <source>
        <dbReference type="SAM" id="Phobius"/>
    </source>
</evidence>
<comment type="caution">
    <text evidence="2">The sequence shown here is derived from an EMBL/GenBank/DDBJ whole genome shotgun (WGS) entry which is preliminary data.</text>
</comment>
<organism evidence="2 3">
    <name type="scientific">Apatococcus fuscideae</name>
    <dbReference type="NCBI Taxonomy" id="2026836"/>
    <lineage>
        <taxon>Eukaryota</taxon>
        <taxon>Viridiplantae</taxon>
        <taxon>Chlorophyta</taxon>
        <taxon>core chlorophytes</taxon>
        <taxon>Trebouxiophyceae</taxon>
        <taxon>Chlorellales</taxon>
        <taxon>Chlorellaceae</taxon>
        <taxon>Apatococcus</taxon>
    </lineage>
</organism>